<dbReference type="SUPFAM" id="SSF47113">
    <property type="entry name" value="Histone-fold"/>
    <property type="match status" value="1"/>
</dbReference>
<protein>
    <submittedName>
        <fullName evidence="2">Uncharacterized protein</fullName>
    </submittedName>
</protein>
<dbReference type="AlphaFoldDB" id="A0A9D4PG22"/>
<evidence type="ECO:0000313" key="3">
    <source>
        <dbReference type="Proteomes" id="UP000821837"/>
    </source>
</evidence>
<evidence type="ECO:0000256" key="1">
    <source>
        <dbReference type="SAM" id="MobiDB-lite"/>
    </source>
</evidence>
<dbReference type="VEuPathDB" id="VectorBase:RSAN_039515"/>
<feature type="region of interest" description="Disordered" evidence="1">
    <location>
        <begin position="176"/>
        <end position="218"/>
    </location>
</feature>
<feature type="compositionally biased region" description="Basic and acidic residues" evidence="1">
    <location>
        <begin position="191"/>
        <end position="207"/>
    </location>
</feature>
<keyword evidence="3" id="KW-1185">Reference proteome</keyword>
<dbReference type="InterPro" id="IPR009072">
    <property type="entry name" value="Histone-fold"/>
</dbReference>
<feature type="compositionally biased region" description="Basic and acidic residues" evidence="1">
    <location>
        <begin position="1"/>
        <end position="14"/>
    </location>
</feature>
<feature type="compositionally biased region" description="Acidic residues" evidence="1">
    <location>
        <begin position="15"/>
        <end position="35"/>
    </location>
</feature>
<evidence type="ECO:0000313" key="2">
    <source>
        <dbReference type="EMBL" id="KAH7938900.1"/>
    </source>
</evidence>
<dbReference type="EMBL" id="JABSTV010001254">
    <property type="protein sequence ID" value="KAH7938900.1"/>
    <property type="molecule type" value="Genomic_DNA"/>
</dbReference>
<reference evidence="2" key="2">
    <citation type="submission" date="2021-09" db="EMBL/GenBank/DDBJ databases">
        <authorList>
            <person name="Jia N."/>
            <person name="Wang J."/>
            <person name="Shi W."/>
            <person name="Du L."/>
            <person name="Sun Y."/>
            <person name="Zhan W."/>
            <person name="Jiang J."/>
            <person name="Wang Q."/>
            <person name="Zhang B."/>
            <person name="Ji P."/>
            <person name="Sakyi L.B."/>
            <person name="Cui X."/>
            <person name="Yuan T."/>
            <person name="Jiang B."/>
            <person name="Yang W."/>
            <person name="Lam T.T.-Y."/>
            <person name="Chang Q."/>
            <person name="Ding S."/>
            <person name="Wang X."/>
            <person name="Zhu J."/>
            <person name="Ruan X."/>
            <person name="Zhao L."/>
            <person name="Wei J."/>
            <person name="Que T."/>
            <person name="Du C."/>
            <person name="Cheng J."/>
            <person name="Dai P."/>
            <person name="Han X."/>
            <person name="Huang E."/>
            <person name="Gao Y."/>
            <person name="Liu J."/>
            <person name="Shao H."/>
            <person name="Ye R."/>
            <person name="Li L."/>
            <person name="Wei W."/>
            <person name="Wang X."/>
            <person name="Wang C."/>
            <person name="Huo Q."/>
            <person name="Li W."/>
            <person name="Guo W."/>
            <person name="Chen H."/>
            <person name="Chen S."/>
            <person name="Zhou L."/>
            <person name="Zhou L."/>
            <person name="Ni X."/>
            <person name="Tian J."/>
            <person name="Zhou Y."/>
            <person name="Sheng Y."/>
            <person name="Liu T."/>
            <person name="Pan Y."/>
            <person name="Xia L."/>
            <person name="Li J."/>
            <person name="Zhao F."/>
            <person name="Cao W."/>
        </authorList>
    </citation>
    <scope>NUCLEOTIDE SEQUENCE</scope>
    <source>
        <strain evidence="2">Rsan-2018</strain>
        <tissue evidence="2">Larvae</tissue>
    </source>
</reference>
<gene>
    <name evidence="2" type="ORF">HPB52_002188</name>
</gene>
<accession>A0A9D4PG22</accession>
<dbReference type="GO" id="GO:0046982">
    <property type="term" value="F:protein heterodimerization activity"/>
    <property type="evidence" value="ECO:0007669"/>
    <property type="project" value="InterPro"/>
</dbReference>
<proteinExistence type="predicted"/>
<comment type="caution">
    <text evidence="2">The sequence shown here is derived from an EMBL/GenBank/DDBJ whole genome shotgun (WGS) entry which is preliminary data.</text>
</comment>
<reference evidence="2" key="1">
    <citation type="journal article" date="2020" name="Cell">
        <title>Large-Scale Comparative Analyses of Tick Genomes Elucidate Their Genetic Diversity and Vector Capacities.</title>
        <authorList>
            <consortium name="Tick Genome and Microbiome Consortium (TIGMIC)"/>
            <person name="Jia N."/>
            <person name="Wang J."/>
            <person name="Shi W."/>
            <person name="Du L."/>
            <person name="Sun Y."/>
            <person name="Zhan W."/>
            <person name="Jiang J.F."/>
            <person name="Wang Q."/>
            <person name="Zhang B."/>
            <person name="Ji P."/>
            <person name="Bell-Sakyi L."/>
            <person name="Cui X.M."/>
            <person name="Yuan T.T."/>
            <person name="Jiang B.G."/>
            <person name="Yang W.F."/>
            <person name="Lam T.T."/>
            <person name="Chang Q.C."/>
            <person name="Ding S.J."/>
            <person name="Wang X.J."/>
            <person name="Zhu J.G."/>
            <person name="Ruan X.D."/>
            <person name="Zhao L."/>
            <person name="Wei J.T."/>
            <person name="Ye R.Z."/>
            <person name="Que T.C."/>
            <person name="Du C.H."/>
            <person name="Zhou Y.H."/>
            <person name="Cheng J.X."/>
            <person name="Dai P.F."/>
            <person name="Guo W.B."/>
            <person name="Han X.H."/>
            <person name="Huang E.J."/>
            <person name="Li L.F."/>
            <person name="Wei W."/>
            <person name="Gao Y.C."/>
            <person name="Liu J.Z."/>
            <person name="Shao H.Z."/>
            <person name="Wang X."/>
            <person name="Wang C.C."/>
            <person name="Yang T.C."/>
            <person name="Huo Q.B."/>
            <person name="Li W."/>
            <person name="Chen H.Y."/>
            <person name="Chen S.E."/>
            <person name="Zhou L.G."/>
            <person name="Ni X.B."/>
            <person name="Tian J.H."/>
            <person name="Sheng Y."/>
            <person name="Liu T."/>
            <person name="Pan Y.S."/>
            <person name="Xia L.Y."/>
            <person name="Li J."/>
            <person name="Zhao F."/>
            <person name="Cao W.C."/>
        </authorList>
    </citation>
    <scope>NUCLEOTIDE SEQUENCE</scope>
    <source>
        <strain evidence="2">Rsan-2018</strain>
    </source>
</reference>
<organism evidence="2 3">
    <name type="scientific">Rhipicephalus sanguineus</name>
    <name type="common">Brown dog tick</name>
    <name type="synonym">Ixodes sanguineus</name>
    <dbReference type="NCBI Taxonomy" id="34632"/>
    <lineage>
        <taxon>Eukaryota</taxon>
        <taxon>Metazoa</taxon>
        <taxon>Ecdysozoa</taxon>
        <taxon>Arthropoda</taxon>
        <taxon>Chelicerata</taxon>
        <taxon>Arachnida</taxon>
        <taxon>Acari</taxon>
        <taxon>Parasitiformes</taxon>
        <taxon>Ixodida</taxon>
        <taxon>Ixodoidea</taxon>
        <taxon>Ixodidae</taxon>
        <taxon>Rhipicephalinae</taxon>
        <taxon>Rhipicephalus</taxon>
        <taxon>Rhipicephalus</taxon>
    </lineage>
</organism>
<dbReference type="Gene3D" id="1.10.20.10">
    <property type="entry name" value="Histone, subunit A"/>
    <property type="match status" value="1"/>
</dbReference>
<feature type="region of interest" description="Disordered" evidence="1">
    <location>
        <begin position="1"/>
        <end position="103"/>
    </location>
</feature>
<dbReference type="Proteomes" id="UP000821837">
    <property type="component" value="Chromosome 8"/>
</dbReference>
<sequence>MKTPNVKELRRDYTFIEEDEDSDENIPDSWEEEEPTTCNTWRKETEGQPQRTPVEVQKNKKDKELGGSFPNQHGLGKTSEEKDEEANDPDNITAENSKTSQTLRKMAKIDRSFMKTLLSLAGGAEDKETLLDKLLTEFSKLKSLTMDPELEERLRLMSREMGFNPYRDTAFRDPALRAEDGSSDPPPPDSPDFHDDDNDHRFFRSPEEVPSETEEPTEGLEWLDAACTADYFCTADDNLATCGARTVEDIVEEATCEVADFSDDCDDIGEGEGPPLAEMPHALDVLRHPMAADEISDDTAQAVTLRLLQTITYPSPAALHTMYPEQFPSPDCPLCGGYADFEHVLWGCASAVVMFPVGRIHRLQSAQRVSGAAPVYVARVLEYLTAEVLEMAHMRRKTMARRESPSVI</sequence>
<name>A0A9D4PG22_RHISA</name>
<feature type="compositionally biased region" description="Acidic residues" evidence="1">
    <location>
        <begin position="209"/>
        <end position="218"/>
    </location>
</feature>
<feature type="compositionally biased region" description="Polar residues" evidence="1">
    <location>
        <begin position="93"/>
        <end position="103"/>
    </location>
</feature>